<evidence type="ECO:0000313" key="14">
    <source>
        <dbReference type="EMBL" id="MBE1506281.1"/>
    </source>
</evidence>
<dbReference type="InterPro" id="IPR016169">
    <property type="entry name" value="FAD-bd_PCMH_sub2"/>
</dbReference>
<evidence type="ECO:0000256" key="11">
    <source>
        <dbReference type="SAM" id="Phobius"/>
    </source>
</evidence>
<dbReference type="PROSITE" id="PS51371">
    <property type="entry name" value="CBS"/>
    <property type="match status" value="1"/>
</dbReference>
<dbReference type="InterPro" id="IPR005170">
    <property type="entry name" value="Transptr-assoc_dom"/>
</dbReference>
<sequence>MYTEIAIVILLTILNGVLAMSELAIVSARPARLRVMADQGSRGARLALRLAEDPGRFLSTVQIGITLVGVLSGAFSGATLGARFSAWLLAQGLPNAWADGLGVGTVVVAITYLSLIIGELVPKQMALRAPEAVAAKVAPTMTYLSKAALPLVWLLDGSGKLVLTLLGQSGKNADGVTDEEIKTVLAEAQSAGVIESGESAMITGVMRLADRTARALMTPRRDVELVDIEDSAEEIRKTIQSTARTRLPARKGSSDEVLGVLAVKDYYDALEANRTVDIMTLVHDVPIISDLAPASSVIESIRKSSQHMVLVFDEYGHFEGVITSGDILESIMGVFGDAASGEEPAIKRREDGSYLVSGWTPIDEFSEFMNFPVDEDVEYQTVAGLVLEELKHLPELGETFVKNDWKFEVIDLDGRRVDKLLVSALTKDEARAEN</sequence>
<dbReference type="PANTHER" id="PTHR43099">
    <property type="entry name" value="UPF0053 PROTEIN YRKA"/>
    <property type="match status" value="1"/>
</dbReference>
<feature type="transmembrane region" description="Helical" evidence="11">
    <location>
        <begin position="6"/>
        <end position="26"/>
    </location>
</feature>
<dbReference type="InterPro" id="IPR044751">
    <property type="entry name" value="Ion_transp-like_CBS"/>
</dbReference>
<evidence type="ECO:0000256" key="7">
    <source>
        <dbReference type="ARBA" id="ARBA00023122"/>
    </source>
</evidence>
<dbReference type="RefSeq" id="WP_192730007.1">
    <property type="nucleotide sequence ID" value="NZ_BAAAVL010000017.1"/>
</dbReference>
<dbReference type="Pfam" id="PF03471">
    <property type="entry name" value="CorC_HlyC"/>
    <property type="match status" value="1"/>
</dbReference>
<keyword evidence="5" id="KW-0677">Repeat</keyword>
<comment type="similarity">
    <text evidence="2">Belongs to the UPF0053 family. Hemolysin C subfamily.</text>
</comment>
<evidence type="ECO:0000256" key="4">
    <source>
        <dbReference type="ARBA" id="ARBA00022692"/>
    </source>
</evidence>
<name>A0ABR9IST9_RHIVS</name>
<evidence type="ECO:0000256" key="3">
    <source>
        <dbReference type="ARBA" id="ARBA00022475"/>
    </source>
</evidence>
<evidence type="ECO:0000313" key="15">
    <source>
        <dbReference type="Proteomes" id="UP000620262"/>
    </source>
</evidence>
<dbReference type="InterPro" id="IPR002550">
    <property type="entry name" value="CNNM"/>
</dbReference>
<proteinExistence type="inferred from homology"/>
<evidence type="ECO:0000256" key="2">
    <source>
        <dbReference type="ARBA" id="ARBA00006446"/>
    </source>
</evidence>
<dbReference type="PANTHER" id="PTHR43099:SF5">
    <property type="entry name" value="HLYC_CORC FAMILY TRANSPORTER"/>
    <property type="match status" value="1"/>
</dbReference>
<dbReference type="Pfam" id="PF00571">
    <property type="entry name" value="CBS"/>
    <property type="match status" value="1"/>
</dbReference>
<dbReference type="InterPro" id="IPR046342">
    <property type="entry name" value="CBS_dom_sf"/>
</dbReference>
<feature type="transmembrane region" description="Helical" evidence="11">
    <location>
        <begin position="100"/>
        <end position="121"/>
    </location>
</feature>
<feature type="transmembrane region" description="Helical" evidence="11">
    <location>
        <begin position="57"/>
        <end position="80"/>
    </location>
</feature>
<dbReference type="Proteomes" id="UP000620262">
    <property type="component" value="Unassembled WGS sequence"/>
</dbReference>
<accession>A0ABR9IST9</accession>
<evidence type="ECO:0000259" key="13">
    <source>
        <dbReference type="PROSITE" id="PS51846"/>
    </source>
</evidence>
<comment type="caution">
    <text evidence="14">The sequence shown here is derived from an EMBL/GenBank/DDBJ whole genome shotgun (WGS) entry which is preliminary data.</text>
</comment>
<keyword evidence="7 9" id="KW-0129">CBS domain</keyword>
<feature type="domain" description="CNNM transmembrane" evidence="13">
    <location>
        <begin position="1"/>
        <end position="198"/>
    </location>
</feature>
<evidence type="ECO:0000256" key="6">
    <source>
        <dbReference type="ARBA" id="ARBA00022989"/>
    </source>
</evidence>
<evidence type="ECO:0000259" key="12">
    <source>
        <dbReference type="PROSITE" id="PS51371"/>
    </source>
</evidence>
<evidence type="ECO:0000256" key="1">
    <source>
        <dbReference type="ARBA" id="ARBA00004651"/>
    </source>
</evidence>
<dbReference type="PROSITE" id="PS51846">
    <property type="entry name" value="CNNM"/>
    <property type="match status" value="1"/>
</dbReference>
<dbReference type="Gene3D" id="3.30.465.10">
    <property type="match status" value="1"/>
</dbReference>
<evidence type="ECO:0000256" key="8">
    <source>
        <dbReference type="ARBA" id="ARBA00023136"/>
    </source>
</evidence>
<dbReference type="InterPro" id="IPR036318">
    <property type="entry name" value="FAD-bd_PCMH-like_sf"/>
</dbReference>
<evidence type="ECO:0000256" key="9">
    <source>
        <dbReference type="PROSITE-ProRule" id="PRU00703"/>
    </source>
</evidence>
<dbReference type="SUPFAM" id="SSF54631">
    <property type="entry name" value="CBS-domain pair"/>
    <property type="match status" value="1"/>
</dbReference>
<keyword evidence="3" id="KW-1003">Cell membrane</keyword>
<feature type="domain" description="CBS" evidence="12">
    <location>
        <begin position="279"/>
        <end position="340"/>
    </location>
</feature>
<evidence type="ECO:0000256" key="10">
    <source>
        <dbReference type="PROSITE-ProRule" id="PRU01193"/>
    </source>
</evidence>
<dbReference type="CDD" id="cd04590">
    <property type="entry name" value="CBS_pair_CorC_HlyC_assoc"/>
    <property type="match status" value="1"/>
</dbReference>
<keyword evidence="8 10" id="KW-0472">Membrane</keyword>
<organism evidence="14 15">
    <name type="scientific">Rhizobium viscosum</name>
    <name type="common">Arthrobacter viscosus</name>
    <dbReference type="NCBI Taxonomy" id="1673"/>
    <lineage>
        <taxon>Bacteria</taxon>
        <taxon>Pseudomonadati</taxon>
        <taxon>Pseudomonadota</taxon>
        <taxon>Alphaproteobacteria</taxon>
        <taxon>Hyphomicrobiales</taxon>
        <taxon>Rhizobiaceae</taxon>
        <taxon>Rhizobium/Agrobacterium group</taxon>
        <taxon>Rhizobium</taxon>
    </lineage>
</organism>
<reference evidence="14 15" key="1">
    <citation type="submission" date="2020-10" db="EMBL/GenBank/DDBJ databases">
        <title>Sequencing the genomes of 1000 actinobacteria strains.</title>
        <authorList>
            <person name="Klenk H.-P."/>
        </authorList>
    </citation>
    <scope>NUCLEOTIDE SEQUENCE [LARGE SCALE GENOMIC DNA]</scope>
    <source>
        <strain evidence="14 15">DSM 7307</strain>
    </source>
</reference>
<keyword evidence="6 10" id="KW-1133">Transmembrane helix</keyword>
<keyword evidence="4 10" id="KW-0812">Transmembrane</keyword>
<comment type="subcellular location">
    <subcellularLocation>
        <location evidence="1">Cell membrane</location>
        <topology evidence="1">Multi-pass membrane protein</topology>
    </subcellularLocation>
</comment>
<dbReference type="EMBL" id="JADBEC010000001">
    <property type="protein sequence ID" value="MBE1506281.1"/>
    <property type="molecule type" value="Genomic_DNA"/>
</dbReference>
<gene>
    <name evidence="14" type="ORF">H4W29_003462</name>
</gene>
<dbReference type="InterPro" id="IPR051676">
    <property type="entry name" value="UPF0053_domain"/>
</dbReference>
<evidence type="ECO:0000256" key="5">
    <source>
        <dbReference type="ARBA" id="ARBA00022737"/>
    </source>
</evidence>
<dbReference type="InterPro" id="IPR000644">
    <property type="entry name" value="CBS_dom"/>
</dbReference>
<dbReference type="Gene3D" id="3.10.580.10">
    <property type="entry name" value="CBS-domain"/>
    <property type="match status" value="1"/>
</dbReference>
<dbReference type="SUPFAM" id="SSF56176">
    <property type="entry name" value="FAD-binding/transporter-associated domain-like"/>
    <property type="match status" value="1"/>
</dbReference>
<keyword evidence="15" id="KW-1185">Reference proteome</keyword>
<dbReference type="SMART" id="SM01091">
    <property type="entry name" value="CorC_HlyC"/>
    <property type="match status" value="1"/>
</dbReference>
<protein>
    <submittedName>
        <fullName evidence="14">Hemolysin</fullName>
    </submittedName>
</protein>
<dbReference type="Pfam" id="PF01595">
    <property type="entry name" value="CNNM"/>
    <property type="match status" value="1"/>
</dbReference>